<dbReference type="PANTHER" id="PTHR10972:SF212">
    <property type="entry name" value="OXYSTEROL-BINDING PROTEIN-LIKE PROTEIN 1"/>
    <property type="match status" value="1"/>
</dbReference>
<dbReference type="Proteomes" id="UP000663888">
    <property type="component" value="Unassembled WGS sequence"/>
</dbReference>
<dbReference type="PANTHER" id="PTHR10972">
    <property type="entry name" value="OXYSTEROL-BINDING PROTEIN-RELATED"/>
    <property type="match status" value="1"/>
</dbReference>
<feature type="compositionally biased region" description="Polar residues" evidence="2">
    <location>
        <begin position="172"/>
        <end position="187"/>
    </location>
</feature>
<name>A0A8H2X5Y6_9AGAM</name>
<dbReference type="GO" id="GO:0005829">
    <property type="term" value="C:cytosol"/>
    <property type="evidence" value="ECO:0007669"/>
    <property type="project" value="TreeGrafter"/>
</dbReference>
<feature type="compositionally biased region" description="Low complexity" evidence="2">
    <location>
        <begin position="198"/>
        <end position="208"/>
    </location>
</feature>
<evidence type="ECO:0000256" key="2">
    <source>
        <dbReference type="SAM" id="MobiDB-lite"/>
    </source>
</evidence>
<dbReference type="Pfam" id="PF01237">
    <property type="entry name" value="Oxysterol_BP"/>
    <property type="match status" value="2"/>
</dbReference>
<dbReference type="AlphaFoldDB" id="A0A8H2X5Y6"/>
<evidence type="ECO:0000313" key="4">
    <source>
        <dbReference type="EMBL" id="CAE6473860.1"/>
    </source>
</evidence>
<evidence type="ECO:0000313" key="5">
    <source>
        <dbReference type="Proteomes" id="UP000663888"/>
    </source>
</evidence>
<sequence>MGKTSSETDKKEFDARDASSLSLPASAHDAAEPVADSGEGKLKMIVGLVKKCLGVKDIATMRISLPASLLEPIPNLEYWNYLDRPDVFAAINDSNDNLMRMVAVLRFTFTKDLKFVHGKICKPYNSVLGEYFRSHTSFTPLTYPADPNEPPIFPPHTLTSHSSSLAVPDQVPSETASVRSTTSTSGPNAARSHKHRSGAGAAAGLNGADDGDDPNEPEGNAASDDRVRVVFLTEQVSHHPPISSFYITAPERGIEACGVDQIAAKVVGTSVRVTPGSNNHGIFISLTKGPGSGEKYRITHNSANVNGILRGQFYATMSDSTIITCDRPGKDSLRAIIEYKEESWIGKSQFLVEGVIHTYNPSEPDECASWTKVKSVPQSRVVATFDGTWRGLIKWKRAGSAETHTLVDLAALAILPKRVRPIEEQLPNESHRLWEHVTKNLLSKNYSEATRVKQNIEQKQRDDAAGRKAKNEEFVPVYFEQDISNGQPVLTAEGRKVVEEELALAASVAPS</sequence>
<comment type="similarity">
    <text evidence="1">Belongs to the OSBP family.</text>
</comment>
<dbReference type="EMBL" id="CAJMWY010001711">
    <property type="protein sequence ID" value="CAE6473860.1"/>
    <property type="molecule type" value="Genomic_DNA"/>
</dbReference>
<dbReference type="SUPFAM" id="SSF144000">
    <property type="entry name" value="Oxysterol-binding protein-like"/>
    <property type="match status" value="1"/>
</dbReference>
<dbReference type="InterPro" id="IPR000648">
    <property type="entry name" value="Oxysterol-bd"/>
</dbReference>
<reference evidence="3" key="1">
    <citation type="submission" date="2021-01" db="EMBL/GenBank/DDBJ databases">
        <authorList>
            <person name="Kaushik A."/>
        </authorList>
    </citation>
    <scope>NUCLEOTIDE SEQUENCE</scope>
    <source>
        <strain evidence="3">AG4-R118</strain>
        <strain evidence="4">AG4-RS23</strain>
    </source>
</reference>
<feature type="region of interest" description="Disordered" evidence="2">
    <location>
        <begin position="1"/>
        <end position="34"/>
    </location>
</feature>
<dbReference type="Gene3D" id="3.30.70.3490">
    <property type="match status" value="1"/>
</dbReference>
<feature type="compositionally biased region" description="Basic and acidic residues" evidence="2">
    <location>
        <begin position="1"/>
        <end position="17"/>
    </location>
</feature>
<organism evidence="3 5">
    <name type="scientific">Rhizoctonia solani</name>
    <dbReference type="NCBI Taxonomy" id="456999"/>
    <lineage>
        <taxon>Eukaryota</taxon>
        <taxon>Fungi</taxon>
        <taxon>Dikarya</taxon>
        <taxon>Basidiomycota</taxon>
        <taxon>Agaricomycotina</taxon>
        <taxon>Agaricomycetes</taxon>
        <taxon>Cantharellales</taxon>
        <taxon>Ceratobasidiaceae</taxon>
        <taxon>Rhizoctonia</taxon>
    </lineage>
</organism>
<protein>
    <recommendedName>
        <fullName evidence="6">Oxysterol-binding protein-like protein 1</fullName>
    </recommendedName>
</protein>
<dbReference type="GO" id="GO:0016020">
    <property type="term" value="C:membrane"/>
    <property type="evidence" value="ECO:0007669"/>
    <property type="project" value="TreeGrafter"/>
</dbReference>
<dbReference type="Proteomes" id="UP000663861">
    <property type="component" value="Unassembled WGS sequence"/>
</dbReference>
<feature type="region of interest" description="Disordered" evidence="2">
    <location>
        <begin position="146"/>
        <end position="225"/>
    </location>
</feature>
<dbReference type="EMBL" id="CAJMWX010000502">
    <property type="protein sequence ID" value="CAE6418754.1"/>
    <property type="molecule type" value="Genomic_DNA"/>
</dbReference>
<gene>
    <name evidence="3" type="ORF">RDB_LOCUS20300</name>
    <name evidence="4" type="ORF">RDB_LOCUS87079</name>
</gene>
<evidence type="ECO:0000313" key="3">
    <source>
        <dbReference type="EMBL" id="CAE6418754.1"/>
    </source>
</evidence>
<evidence type="ECO:0000256" key="1">
    <source>
        <dbReference type="ARBA" id="ARBA00008842"/>
    </source>
</evidence>
<proteinExistence type="inferred from homology"/>
<evidence type="ECO:0008006" key="6">
    <source>
        <dbReference type="Google" id="ProtNLM"/>
    </source>
</evidence>
<dbReference type="GO" id="GO:0032934">
    <property type="term" value="F:sterol binding"/>
    <property type="evidence" value="ECO:0007669"/>
    <property type="project" value="TreeGrafter"/>
</dbReference>
<dbReference type="InterPro" id="IPR037239">
    <property type="entry name" value="OSBP_sf"/>
</dbReference>
<accession>A0A8H2X5Y6</accession>
<dbReference type="Gene3D" id="2.40.160.120">
    <property type="match status" value="1"/>
</dbReference>
<comment type="caution">
    <text evidence="3">The sequence shown here is derived from an EMBL/GenBank/DDBJ whole genome shotgun (WGS) entry which is preliminary data.</text>
</comment>